<organism evidence="1 2">
    <name type="scientific">Folsomia candida</name>
    <name type="common">Springtail</name>
    <dbReference type="NCBI Taxonomy" id="158441"/>
    <lineage>
        <taxon>Eukaryota</taxon>
        <taxon>Metazoa</taxon>
        <taxon>Ecdysozoa</taxon>
        <taxon>Arthropoda</taxon>
        <taxon>Hexapoda</taxon>
        <taxon>Collembola</taxon>
        <taxon>Entomobryomorpha</taxon>
        <taxon>Isotomoidea</taxon>
        <taxon>Isotomidae</taxon>
        <taxon>Proisotominae</taxon>
        <taxon>Folsomia</taxon>
    </lineage>
</organism>
<evidence type="ECO:0000313" key="2">
    <source>
        <dbReference type="Proteomes" id="UP000198287"/>
    </source>
</evidence>
<evidence type="ECO:0000313" key="1">
    <source>
        <dbReference type="EMBL" id="OXA48997.1"/>
    </source>
</evidence>
<reference evidence="1 2" key="1">
    <citation type="submission" date="2015-12" db="EMBL/GenBank/DDBJ databases">
        <title>The genome of Folsomia candida.</title>
        <authorList>
            <person name="Faddeeva A."/>
            <person name="Derks M.F."/>
            <person name="Anvar Y."/>
            <person name="Smit S."/>
            <person name="Van Straalen N."/>
            <person name="Roelofs D."/>
        </authorList>
    </citation>
    <scope>NUCLEOTIDE SEQUENCE [LARGE SCALE GENOMIC DNA]</scope>
    <source>
        <strain evidence="1 2">VU population</strain>
        <tissue evidence="1">Whole body</tissue>
    </source>
</reference>
<keyword evidence="2" id="KW-1185">Reference proteome</keyword>
<accession>A0A226DW99</accession>
<proteinExistence type="predicted"/>
<gene>
    <name evidence="1" type="ORF">Fcan01_16273</name>
</gene>
<sequence>MQFLRYILTTSRNISCSSGSKFESNFDSNSRKSSLLNFFCRMLYRKVPTGAVDGGGEEGSEEGDGELGTMEETVKAAFIFAALVVLKASGCDKMVDVYEAIGYDDSIVS</sequence>
<comment type="caution">
    <text evidence="1">The sequence shown here is derived from an EMBL/GenBank/DDBJ whole genome shotgun (WGS) entry which is preliminary data.</text>
</comment>
<dbReference type="EMBL" id="LNIX01000011">
    <property type="protein sequence ID" value="OXA48997.1"/>
    <property type="molecule type" value="Genomic_DNA"/>
</dbReference>
<dbReference type="AlphaFoldDB" id="A0A226DW99"/>
<protein>
    <submittedName>
        <fullName evidence="1">Uncharacterized protein</fullName>
    </submittedName>
</protein>
<dbReference type="Proteomes" id="UP000198287">
    <property type="component" value="Unassembled WGS sequence"/>
</dbReference>
<name>A0A226DW99_FOLCA</name>